<gene>
    <name evidence="3" type="ORF">GBA63_18710</name>
</gene>
<keyword evidence="1" id="KW-1133">Transmembrane helix</keyword>
<dbReference type="SUPFAM" id="SSF49503">
    <property type="entry name" value="Cupredoxins"/>
    <property type="match status" value="1"/>
</dbReference>
<reference evidence="3 4" key="1">
    <citation type="submission" date="2019-10" db="EMBL/GenBank/DDBJ databases">
        <title>Rubrobacter sp nov SCSIO 52090 isolated from a deep-sea sediment in the South China Sea.</title>
        <authorList>
            <person name="Chen R.W."/>
        </authorList>
    </citation>
    <scope>NUCLEOTIDE SEQUENCE [LARGE SCALE GENOMIC DNA]</scope>
    <source>
        <strain evidence="3 4">SCSIO 52909</strain>
    </source>
</reference>
<keyword evidence="1" id="KW-0812">Transmembrane</keyword>
<feature type="transmembrane region" description="Helical" evidence="1">
    <location>
        <begin position="6"/>
        <end position="24"/>
    </location>
</feature>
<sequence>MTTADVLVVIGGLAAIAAIAFFFWGPRRGGYRVPVTSGGYQEAMVLVKGGYTPDVILVERGKPVRLNFRREESAACSEMVVFGDFDKSARLPEGETVSVEFLPEESGEYGFACQMGMIRGKLVVE</sequence>
<evidence type="ECO:0000313" key="3">
    <source>
        <dbReference type="EMBL" id="QIN84445.1"/>
    </source>
</evidence>
<dbReference type="KEGG" id="rub:GBA63_18710"/>
<evidence type="ECO:0000313" key="4">
    <source>
        <dbReference type="Proteomes" id="UP000501452"/>
    </source>
</evidence>
<feature type="domain" description="EfeO-type cupredoxin-like" evidence="2">
    <location>
        <begin position="16"/>
        <end position="124"/>
    </location>
</feature>
<accession>A0A6G8QD72</accession>
<evidence type="ECO:0000256" key="1">
    <source>
        <dbReference type="SAM" id="Phobius"/>
    </source>
</evidence>
<keyword evidence="1" id="KW-0472">Membrane</keyword>
<evidence type="ECO:0000259" key="2">
    <source>
        <dbReference type="Pfam" id="PF13473"/>
    </source>
</evidence>
<dbReference type="Gene3D" id="2.60.40.420">
    <property type="entry name" value="Cupredoxins - blue copper proteins"/>
    <property type="match status" value="1"/>
</dbReference>
<protein>
    <submittedName>
        <fullName evidence="3">Cupredoxin domain-containing protein</fullName>
    </submittedName>
</protein>
<organism evidence="3 4">
    <name type="scientific">Rubrobacter tropicus</name>
    <dbReference type="NCBI Taxonomy" id="2653851"/>
    <lineage>
        <taxon>Bacteria</taxon>
        <taxon>Bacillati</taxon>
        <taxon>Actinomycetota</taxon>
        <taxon>Rubrobacteria</taxon>
        <taxon>Rubrobacterales</taxon>
        <taxon>Rubrobacteraceae</taxon>
        <taxon>Rubrobacter</taxon>
    </lineage>
</organism>
<name>A0A6G8QD72_9ACTN</name>
<dbReference type="Pfam" id="PF13473">
    <property type="entry name" value="Cupredoxin_1"/>
    <property type="match status" value="1"/>
</dbReference>
<keyword evidence="4" id="KW-1185">Reference proteome</keyword>
<dbReference type="InterPro" id="IPR008972">
    <property type="entry name" value="Cupredoxin"/>
</dbReference>
<proteinExistence type="predicted"/>
<dbReference type="AlphaFoldDB" id="A0A6G8QD72"/>
<dbReference type="InterPro" id="IPR028096">
    <property type="entry name" value="EfeO_Cupredoxin"/>
</dbReference>
<dbReference type="EMBL" id="CP045119">
    <property type="protein sequence ID" value="QIN84445.1"/>
    <property type="molecule type" value="Genomic_DNA"/>
</dbReference>
<dbReference type="Proteomes" id="UP000501452">
    <property type="component" value="Chromosome"/>
</dbReference>
<dbReference type="RefSeq" id="WP_166178638.1">
    <property type="nucleotide sequence ID" value="NZ_CP045119.1"/>
</dbReference>